<proteinExistence type="predicted"/>
<evidence type="ECO:0000313" key="3">
    <source>
        <dbReference type="Proteomes" id="UP000003167"/>
    </source>
</evidence>
<feature type="compositionally biased region" description="Basic and acidic residues" evidence="1">
    <location>
        <begin position="1"/>
        <end position="21"/>
    </location>
</feature>
<reference evidence="2 3" key="1">
    <citation type="submission" date="2011-12" db="EMBL/GenBank/DDBJ databases">
        <title>The Genome Sequence of Prevotella maculosa OT 289.</title>
        <authorList>
            <consortium name="The Broad Institute Genome Sequencing Platform"/>
            <person name="Earl A."/>
            <person name="Ward D."/>
            <person name="Feldgarden M."/>
            <person name="Gevers D."/>
            <person name="Izard J."/>
            <person name="Blanton J.M."/>
            <person name="Mathney J."/>
            <person name="Tanner A.C."/>
            <person name="Dewhirst F.E."/>
            <person name="Young S.K."/>
            <person name="Zeng Q."/>
            <person name="Gargeya S."/>
            <person name="Fitzgerald M."/>
            <person name="Haas B."/>
            <person name="Abouelleil A."/>
            <person name="Alvarado L."/>
            <person name="Arachchi H.M."/>
            <person name="Berlin A."/>
            <person name="Chapman S.B."/>
            <person name="Gearin G."/>
            <person name="Goldberg J."/>
            <person name="Griggs A."/>
            <person name="Gujja S."/>
            <person name="Hansen M."/>
            <person name="Heiman D."/>
            <person name="Howarth C."/>
            <person name="Larimer J."/>
            <person name="Lui A."/>
            <person name="MacDonald P.J.P."/>
            <person name="McCowen C."/>
            <person name="Montmayeur A."/>
            <person name="Murphy C."/>
            <person name="Neiman D."/>
            <person name="Pearson M."/>
            <person name="Priest M."/>
            <person name="Roberts A."/>
            <person name="Saif S."/>
            <person name="Shea T."/>
            <person name="Sisk P."/>
            <person name="Stolte C."/>
            <person name="Sykes S."/>
            <person name="Wortman J."/>
            <person name="Nusbaum C."/>
            <person name="Birren B."/>
        </authorList>
    </citation>
    <scope>NUCLEOTIDE SEQUENCE [LARGE SCALE GENOMIC DNA]</scope>
    <source>
        <strain evidence="2 3">OT 289</strain>
    </source>
</reference>
<comment type="caution">
    <text evidence="2">The sequence shown here is derived from an EMBL/GenBank/DDBJ whole genome shotgun (WGS) entry which is preliminary data.</text>
</comment>
<gene>
    <name evidence="2" type="ORF">HMPREF9944_01990</name>
</gene>
<dbReference type="HOGENOM" id="CLU_3397902_0_0_10"/>
<dbReference type="STRING" id="999422.HMPREF9944_01990"/>
<accession>H1HP96</accession>
<dbReference type="EMBL" id="AGEK01000034">
    <property type="protein sequence ID" value="EHO68028.1"/>
    <property type="molecule type" value="Genomic_DNA"/>
</dbReference>
<organism evidence="2 3">
    <name type="scientific">Segatella maculosa OT 289</name>
    <dbReference type="NCBI Taxonomy" id="999422"/>
    <lineage>
        <taxon>Bacteria</taxon>
        <taxon>Pseudomonadati</taxon>
        <taxon>Bacteroidota</taxon>
        <taxon>Bacteroidia</taxon>
        <taxon>Bacteroidales</taxon>
        <taxon>Prevotellaceae</taxon>
        <taxon>Segatella</taxon>
    </lineage>
</organism>
<evidence type="ECO:0000256" key="1">
    <source>
        <dbReference type="SAM" id="MobiDB-lite"/>
    </source>
</evidence>
<feature type="region of interest" description="Disordered" evidence="1">
    <location>
        <begin position="1"/>
        <end position="31"/>
    </location>
</feature>
<name>H1HP96_9BACT</name>
<evidence type="ECO:0000313" key="2">
    <source>
        <dbReference type="EMBL" id="EHO68028.1"/>
    </source>
</evidence>
<dbReference type="AlphaFoldDB" id="H1HP96"/>
<dbReference type="Proteomes" id="UP000003167">
    <property type="component" value="Unassembled WGS sequence"/>
</dbReference>
<protein>
    <submittedName>
        <fullName evidence="2">Uncharacterized protein</fullName>
    </submittedName>
</protein>
<keyword evidence="3" id="KW-1185">Reference proteome</keyword>
<sequence length="31" mass="3569">MAEDKKCEKKLPSDASEDHKNMAKPFYLSNL</sequence>